<protein>
    <recommendedName>
        <fullName evidence="4">DUF304 domain-containing protein</fullName>
    </recommendedName>
</protein>
<proteinExistence type="predicted"/>
<reference evidence="2 3" key="1">
    <citation type="journal article" date="2012" name="J. Bacteriol.">
        <title>Genome Sequence of Pectin-Degrading Alishewanella aestuarii Strain B11T, Isolated from Tidal Flat Sediment.</title>
        <authorList>
            <person name="Jung J."/>
            <person name="Choi S."/>
            <person name="Chun J."/>
            <person name="Park W."/>
        </authorList>
    </citation>
    <scope>NUCLEOTIDE SEQUENCE [LARGE SCALE GENOMIC DNA]</scope>
    <source>
        <strain evidence="2 3">B11</strain>
    </source>
</reference>
<gene>
    <name evidence="2" type="ORF">AEST_17190</name>
</gene>
<evidence type="ECO:0000256" key="1">
    <source>
        <dbReference type="SAM" id="Phobius"/>
    </source>
</evidence>
<accession>J1YC19</accession>
<organism evidence="2 3">
    <name type="scientific">Alishewanella aestuarii B11</name>
    <dbReference type="NCBI Taxonomy" id="1197174"/>
    <lineage>
        <taxon>Bacteria</taxon>
        <taxon>Pseudomonadati</taxon>
        <taxon>Pseudomonadota</taxon>
        <taxon>Gammaproteobacteria</taxon>
        <taxon>Alteromonadales</taxon>
        <taxon>Alteromonadaceae</taxon>
        <taxon>Alishewanella</taxon>
    </lineage>
</organism>
<keyword evidence="1" id="KW-0472">Membrane</keyword>
<dbReference type="RefSeq" id="WP_008608444.1">
    <property type="nucleotide sequence ID" value="NZ_ALAB01000024.1"/>
</dbReference>
<comment type="caution">
    <text evidence="2">The sequence shown here is derived from an EMBL/GenBank/DDBJ whole genome shotgun (WGS) entry which is preliminary data.</text>
</comment>
<keyword evidence="1" id="KW-0812">Transmembrane</keyword>
<dbReference type="EMBL" id="ALAB01000024">
    <property type="protein sequence ID" value="EJI85380.1"/>
    <property type="molecule type" value="Genomic_DNA"/>
</dbReference>
<evidence type="ECO:0008006" key="4">
    <source>
        <dbReference type="Google" id="ProtNLM"/>
    </source>
</evidence>
<feature type="transmembrane region" description="Helical" evidence="1">
    <location>
        <begin position="40"/>
        <end position="61"/>
    </location>
</feature>
<name>J1YC19_9ALTE</name>
<feature type="transmembrane region" description="Helical" evidence="1">
    <location>
        <begin position="16"/>
        <end position="34"/>
    </location>
</feature>
<evidence type="ECO:0000313" key="2">
    <source>
        <dbReference type="EMBL" id="EJI85380.1"/>
    </source>
</evidence>
<sequence>MQDEIVFRPDRRGISIKHIALIFFGFLLFIQLFLLGAEPLVVRLAVTVALAVFLLLGLWLCKLHCQNWPQEIVLSRFGISYGNIKAMHGIDLIPWHEIARMDIFYTDPRLPPHLRIGLKPGAFCSQLKKPVLQRFSMGLDVNIPVSVNVAADVVLQTAERFWQASRERVG</sequence>
<dbReference type="PATRIC" id="fig|1197174.4.peg.1681"/>
<dbReference type="AlphaFoldDB" id="J1YC19"/>
<evidence type="ECO:0000313" key="3">
    <source>
        <dbReference type="Proteomes" id="UP000012043"/>
    </source>
</evidence>
<keyword evidence="1" id="KW-1133">Transmembrane helix</keyword>
<keyword evidence="3" id="KW-1185">Reference proteome</keyword>
<dbReference type="Proteomes" id="UP000012043">
    <property type="component" value="Unassembled WGS sequence"/>
</dbReference>